<evidence type="ECO:0000313" key="4">
    <source>
        <dbReference type="EnsemblMetazoa" id="AFUN011905-PA"/>
    </source>
</evidence>
<dbReference type="EnsemblMetazoa" id="AFUN011905-RA">
    <property type="protein sequence ID" value="AFUN011905-PA"/>
    <property type="gene ID" value="AFUN011905"/>
</dbReference>
<dbReference type="STRING" id="62324.A0A182S022"/>
<feature type="region of interest" description="Disordered" evidence="2">
    <location>
        <begin position="1"/>
        <end position="32"/>
    </location>
</feature>
<evidence type="ECO:0000256" key="1">
    <source>
        <dbReference type="ARBA" id="ARBA00004123"/>
    </source>
</evidence>
<dbReference type="InterPro" id="IPR009057">
    <property type="entry name" value="Homeodomain-like_sf"/>
</dbReference>
<name>A0A182S022_ANOFN</name>
<dbReference type="SUPFAM" id="SSF46689">
    <property type="entry name" value="Homeodomain-like"/>
    <property type="match status" value="1"/>
</dbReference>
<dbReference type="Gene3D" id="1.10.10.10">
    <property type="entry name" value="Winged helix-like DNA-binding domain superfamily/Winged helix DNA-binding domain"/>
    <property type="match status" value="1"/>
</dbReference>
<feature type="domain" description="Transposable element Tc3 transposase-like DNA-binding HTH" evidence="3">
    <location>
        <begin position="31"/>
        <end position="69"/>
    </location>
</feature>
<dbReference type="GO" id="GO:0005634">
    <property type="term" value="C:nucleus"/>
    <property type="evidence" value="ECO:0007669"/>
    <property type="project" value="UniProtKB-SubCell"/>
</dbReference>
<organism evidence="4">
    <name type="scientific">Anopheles funestus</name>
    <name type="common">African malaria mosquito</name>
    <dbReference type="NCBI Taxonomy" id="62324"/>
    <lineage>
        <taxon>Eukaryota</taxon>
        <taxon>Metazoa</taxon>
        <taxon>Ecdysozoa</taxon>
        <taxon>Arthropoda</taxon>
        <taxon>Hexapoda</taxon>
        <taxon>Insecta</taxon>
        <taxon>Pterygota</taxon>
        <taxon>Neoptera</taxon>
        <taxon>Endopterygota</taxon>
        <taxon>Diptera</taxon>
        <taxon>Nematocera</taxon>
        <taxon>Culicoidea</taxon>
        <taxon>Culicidae</taxon>
        <taxon>Anophelinae</taxon>
        <taxon>Anopheles</taxon>
    </lineage>
</organism>
<dbReference type="InterPro" id="IPR048703">
    <property type="entry name" value="Tnp_Tc3-like_HTH"/>
</dbReference>
<protein>
    <submittedName>
        <fullName evidence="4">HTH_Tnp_Tc3_2 domain-containing protein</fullName>
    </submittedName>
</protein>
<dbReference type="Pfam" id="PF21517">
    <property type="entry name" value="HTH_Tnp_Tc3_2_like"/>
    <property type="match status" value="1"/>
</dbReference>
<dbReference type="InterPro" id="IPR036397">
    <property type="entry name" value="RNaseH_sf"/>
</dbReference>
<dbReference type="GO" id="GO:0003676">
    <property type="term" value="F:nucleic acid binding"/>
    <property type="evidence" value="ECO:0007669"/>
    <property type="project" value="InterPro"/>
</dbReference>
<dbReference type="InterPro" id="IPR036388">
    <property type="entry name" value="WH-like_DNA-bd_sf"/>
</dbReference>
<reference evidence="4" key="1">
    <citation type="submission" date="2020-05" db="UniProtKB">
        <authorList>
            <consortium name="EnsemblMetazoa"/>
        </authorList>
    </citation>
    <scope>IDENTIFICATION</scope>
    <source>
        <strain evidence="4">FUMOZ</strain>
    </source>
</reference>
<proteinExistence type="predicted"/>
<evidence type="ECO:0000259" key="3">
    <source>
        <dbReference type="Pfam" id="PF21517"/>
    </source>
</evidence>
<sequence length="269" mass="31206">RSPKVINNYLKDPKTYGTRKSPGRPKKLSPRDERKIVRAAAHSTKGCRQIKNDLRLNVGKTTVWRTLKSSPYIAREIMEKIPSFKPHHKIARLEFATDHMTWNNEWSNMVALTIGGGSVMIWEAFSSNGKAELAIVPTRMNSNMYIDILENHLKPYMDRHKHEKLIFQQDNASVHANDKFLLEIEIVRNRHNVLASGFTKPKSHTKNVWGILVRKIYENGKQFENIRELEVAIRNAWQTLLVQTLKKLTESMPKRIFQVINRNGGHTDY</sequence>
<evidence type="ECO:0000256" key="2">
    <source>
        <dbReference type="SAM" id="MobiDB-lite"/>
    </source>
</evidence>
<dbReference type="AlphaFoldDB" id="A0A182S022"/>
<dbReference type="Gene3D" id="3.30.420.10">
    <property type="entry name" value="Ribonuclease H-like superfamily/Ribonuclease H"/>
    <property type="match status" value="1"/>
</dbReference>
<accession>A0A182S022</accession>
<dbReference type="VEuPathDB" id="VectorBase:AFUN011905"/>
<comment type="subcellular location">
    <subcellularLocation>
        <location evidence="1">Nucleus</location>
    </subcellularLocation>
</comment>